<protein>
    <submittedName>
        <fullName evidence="1">Uncharacterized protein</fullName>
    </submittedName>
</protein>
<reference evidence="1" key="1">
    <citation type="submission" date="2014-09" db="EMBL/GenBank/DDBJ databases">
        <authorList>
            <person name="Magalhaes I.L.F."/>
            <person name="Oliveira U."/>
            <person name="Santos F.R."/>
            <person name="Vidigal T.H.D.A."/>
            <person name="Brescovit A.D."/>
            <person name="Santos A.J."/>
        </authorList>
    </citation>
    <scope>NUCLEOTIDE SEQUENCE</scope>
    <source>
        <tissue evidence="1">Shoot tissue taken approximately 20 cm above the soil surface</tissue>
    </source>
</reference>
<evidence type="ECO:0000313" key="1">
    <source>
        <dbReference type="EMBL" id="JAE18241.1"/>
    </source>
</evidence>
<name>A0A0A9MKW7_ARUDO</name>
<accession>A0A0A9MKW7</accession>
<dbReference type="AlphaFoldDB" id="A0A0A9MKW7"/>
<reference evidence="1" key="2">
    <citation type="journal article" date="2015" name="Data Brief">
        <title>Shoot transcriptome of the giant reed, Arundo donax.</title>
        <authorList>
            <person name="Barrero R.A."/>
            <person name="Guerrero F.D."/>
            <person name="Moolhuijzen P."/>
            <person name="Goolsby J.A."/>
            <person name="Tidwell J."/>
            <person name="Bellgard S.E."/>
            <person name="Bellgard M.I."/>
        </authorList>
    </citation>
    <scope>NUCLEOTIDE SEQUENCE</scope>
    <source>
        <tissue evidence="1">Shoot tissue taken approximately 20 cm above the soil surface</tissue>
    </source>
</reference>
<sequence>MWMAQLRRWSRLVLLLRPAARAGAGYGAATARVHGVGGCAGPAQEVLERHLGPQAAAGALDVPPHLVHRLPARRGGRAGRAKEIVQVHAVQLAVHLAEGEAADRALPRQGPAAAGRAAVG</sequence>
<organism evidence="1">
    <name type="scientific">Arundo donax</name>
    <name type="common">Giant reed</name>
    <name type="synonym">Donax arundinaceus</name>
    <dbReference type="NCBI Taxonomy" id="35708"/>
    <lineage>
        <taxon>Eukaryota</taxon>
        <taxon>Viridiplantae</taxon>
        <taxon>Streptophyta</taxon>
        <taxon>Embryophyta</taxon>
        <taxon>Tracheophyta</taxon>
        <taxon>Spermatophyta</taxon>
        <taxon>Magnoliopsida</taxon>
        <taxon>Liliopsida</taxon>
        <taxon>Poales</taxon>
        <taxon>Poaceae</taxon>
        <taxon>PACMAD clade</taxon>
        <taxon>Arundinoideae</taxon>
        <taxon>Arundineae</taxon>
        <taxon>Arundo</taxon>
    </lineage>
</organism>
<dbReference type="EMBL" id="GBRH01179655">
    <property type="protein sequence ID" value="JAE18241.1"/>
    <property type="molecule type" value="Transcribed_RNA"/>
</dbReference>
<proteinExistence type="predicted"/>